<dbReference type="InterPro" id="IPR026055">
    <property type="entry name" value="FAR"/>
</dbReference>
<dbReference type="PANTHER" id="PTHR11011:SF116">
    <property type="entry name" value="FATTY ACYL-COA REDUCTASE CG5065-RELATED"/>
    <property type="match status" value="1"/>
</dbReference>
<dbReference type="InterPro" id="IPR013120">
    <property type="entry name" value="FAR_NAD-bd"/>
</dbReference>
<dbReference type="Proteomes" id="UP000572051">
    <property type="component" value="Unassembled WGS sequence"/>
</dbReference>
<protein>
    <submittedName>
        <fullName evidence="2">Nucleoside-diphosphate-sugar epimerase</fullName>
    </submittedName>
</protein>
<proteinExistence type="predicted"/>
<sequence length="352" mass="38561">MLTRPHEKEGGAMRVLVTGTTGVVGQEVVRALTRSAGDIDLVRATRRPARPDEVAWAMGQQPPPERLRGHWDAVVHTAASTRWTMTREEALAANIAPAEAVLDLVDDRTHLIHLSTAYADGTDTEDHAVPSAFGRYRNGYEWSKAECEDLVRRRHGGPLTIVRPPLIIGSRADGSIGRFTGPYTLVQCLVSGLAAAVVGSPDGYAELAPVDQVAEVVTDAVYGEPPSSPCTQVIAGGDRCLRLGELLDTVCATLNEWRAERGIAPITPPPFIAPERWHRFFLPLAEEHLSPVQLQVVRLLGMFESYTSLDRPFVHTRRADDPATALARSVRWWADSRPRLASRIPQPWGVMA</sequence>
<dbReference type="SUPFAM" id="SSF51735">
    <property type="entry name" value="NAD(P)-binding Rossmann-fold domains"/>
    <property type="match status" value="1"/>
</dbReference>
<keyword evidence="3" id="KW-1185">Reference proteome</keyword>
<dbReference type="Pfam" id="PF07993">
    <property type="entry name" value="NAD_binding_4"/>
    <property type="match status" value="1"/>
</dbReference>
<dbReference type="InterPro" id="IPR036291">
    <property type="entry name" value="NAD(P)-bd_dom_sf"/>
</dbReference>
<organism evidence="2 3">
    <name type="scientific">Nocardiopsis aegyptia</name>
    <dbReference type="NCBI Taxonomy" id="220378"/>
    <lineage>
        <taxon>Bacteria</taxon>
        <taxon>Bacillati</taxon>
        <taxon>Actinomycetota</taxon>
        <taxon>Actinomycetes</taxon>
        <taxon>Streptosporangiales</taxon>
        <taxon>Nocardiopsidaceae</taxon>
        <taxon>Nocardiopsis</taxon>
    </lineage>
</organism>
<dbReference type="GO" id="GO:0035336">
    <property type="term" value="P:long-chain fatty-acyl-CoA metabolic process"/>
    <property type="evidence" value="ECO:0007669"/>
    <property type="project" value="TreeGrafter"/>
</dbReference>
<dbReference type="GO" id="GO:0080019">
    <property type="term" value="F:alcohol-forming very long-chain fatty acyl-CoA reductase activity"/>
    <property type="evidence" value="ECO:0007669"/>
    <property type="project" value="InterPro"/>
</dbReference>
<dbReference type="RefSeq" id="WP_218897845.1">
    <property type="nucleotide sequence ID" value="NZ_JACCFS010000001.1"/>
</dbReference>
<reference evidence="2 3" key="1">
    <citation type="submission" date="2020-07" db="EMBL/GenBank/DDBJ databases">
        <title>Sequencing the genomes of 1000 actinobacteria strains.</title>
        <authorList>
            <person name="Klenk H.-P."/>
        </authorList>
    </citation>
    <scope>NUCLEOTIDE SEQUENCE [LARGE SCALE GENOMIC DNA]</scope>
    <source>
        <strain evidence="2 3">DSM 44442</strain>
    </source>
</reference>
<dbReference type="EMBL" id="JACCFS010000001">
    <property type="protein sequence ID" value="NYJ35786.1"/>
    <property type="molecule type" value="Genomic_DNA"/>
</dbReference>
<feature type="domain" description="Thioester reductase (TE)" evidence="1">
    <location>
        <begin position="65"/>
        <end position="216"/>
    </location>
</feature>
<dbReference type="Gene3D" id="3.40.50.720">
    <property type="entry name" value="NAD(P)-binding Rossmann-like Domain"/>
    <property type="match status" value="1"/>
</dbReference>
<evidence type="ECO:0000313" key="2">
    <source>
        <dbReference type="EMBL" id="NYJ35786.1"/>
    </source>
</evidence>
<dbReference type="PANTHER" id="PTHR11011">
    <property type="entry name" value="MALE STERILITY PROTEIN 2-RELATED"/>
    <property type="match status" value="1"/>
</dbReference>
<gene>
    <name evidence="2" type="ORF">HNR10_003667</name>
</gene>
<name>A0A7Z0EPD4_9ACTN</name>
<evidence type="ECO:0000313" key="3">
    <source>
        <dbReference type="Proteomes" id="UP000572051"/>
    </source>
</evidence>
<dbReference type="AlphaFoldDB" id="A0A7Z0EPD4"/>
<evidence type="ECO:0000259" key="1">
    <source>
        <dbReference type="Pfam" id="PF07993"/>
    </source>
</evidence>
<accession>A0A7Z0EPD4</accession>
<comment type="caution">
    <text evidence="2">The sequence shown here is derived from an EMBL/GenBank/DDBJ whole genome shotgun (WGS) entry which is preliminary data.</text>
</comment>